<sequence length="296" mass="33452">MPQQAEDISVIHQKLADGTSFEQSTHGYFSTQIASQIKVAEVHGELKLALTEMSQLLRLQMQQLKKIKALLRYPMALLGLLLILFVALKIWVFPAIAGLTPNGAAKSNQSVPTVWVLFGLVPVIVLVWVMFELLKRLDYLAKLRLLCRIPLIGHVVERYYQYQLLVNVVIMLKSGLRLQEVLASSKQYASKSFLFELGTQITSQLEAGETLLTIIQQEPLVPNELGVFIQKGETGAKLNEDLLVFSKMIYRELVERIEQLIQLIQPIMFAVIGFFIVLTYLSLLIPMYQTVGGMNY</sequence>
<feature type="domain" description="Type II secretion system protein GspF" evidence="8">
    <location>
        <begin position="5"/>
        <end position="94"/>
    </location>
</feature>
<dbReference type="GO" id="GO:0005886">
    <property type="term" value="C:plasma membrane"/>
    <property type="evidence" value="ECO:0007669"/>
    <property type="project" value="UniProtKB-SubCell"/>
</dbReference>
<dbReference type="STRING" id="1291743.LOSG293_170160"/>
<keyword evidence="10" id="KW-1185">Reference proteome</keyword>
<proteinExistence type="inferred from homology"/>
<feature type="domain" description="Type II secretion system protein GspF" evidence="8">
    <location>
        <begin position="167"/>
        <end position="286"/>
    </location>
</feature>
<keyword evidence="4 7" id="KW-0812">Transmembrane</keyword>
<evidence type="ECO:0000256" key="4">
    <source>
        <dbReference type="ARBA" id="ARBA00022692"/>
    </source>
</evidence>
<evidence type="ECO:0000313" key="9">
    <source>
        <dbReference type="EMBL" id="GAK48014.1"/>
    </source>
</evidence>
<evidence type="ECO:0000256" key="5">
    <source>
        <dbReference type="ARBA" id="ARBA00022989"/>
    </source>
</evidence>
<feature type="transmembrane region" description="Helical" evidence="7">
    <location>
        <begin position="70"/>
        <end position="93"/>
    </location>
</feature>
<comment type="caution">
    <text evidence="9">The sequence shown here is derived from an EMBL/GenBank/DDBJ whole genome shotgun (WGS) entry which is preliminary data.</text>
</comment>
<dbReference type="PANTHER" id="PTHR30012:SF0">
    <property type="entry name" value="TYPE II SECRETION SYSTEM PROTEIN F-RELATED"/>
    <property type="match status" value="1"/>
</dbReference>
<evidence type="ECO:0000256" key="1">
    <source>
        <dbReference type="ARBA" id="ARBA00004651"/>
    </source>
</evidence>
<dbReference type="Proteomes" id="UP000028700">
    <property type="component" value="Unassembled WGS sequence"/>
</dbReference>
<organism evidence="9 10">
    <name type="scientific">Secundilactobacillus oryzae JCM 18671</name>
    <dbReference type="NCBI Taxonomy" id="1291743"/>
    <lineage>
        <taxon>Bacteria</taxon>
        <taxon>Bacillati</taxon>
        <taxon>Bacillota</taxon>
        <taxon>Bacilli</taxon>
        <taxon>Lactobacillales</taxon>
        <taxon>Lactobacillaceae</taxon>
        <taxon>Secundilactobacillus</taxon>
    </lineage>
</organism>
<evidence type="ECO:0000256" key="3">
    <source>
        <dbReference type="ARBA" id="ARBA00022475"/>
    </source>
</evidence>
<dbReference type="AlphaFoldDB" id="A0A081BIZ6"/>
<gene>
    <name evidence="9" type="primary">comGB</name>
    <name evidence="9" type="ORF">LOSG293_170160</name>
</gene>
<accession>A0A081BIZ6</accession>
<feature type="transmembrane region" description="Helical" evidence="7">
    <location>
        <begin position="267"/>
        <end position="288"/>
    </location>
</feature>
<keyword evidence="5 7" id="KW-1133">Transmembrane helix</keyword>
<dbReference type="Pfam" id="PF00482">
    <property type="entry name" value="T2SSF"/>
    <property type="match status" value="2"/>
</dbReference>
<dbReference type="InterPro" id="IPR018076">
    <property type="entry name" value="T2SS_GspF_dom"/>
</dbReference>
<evidence type="ECO:0000313" key="10">
    <source>
        <dbReference type="Proteomes" id="UP000028700"/>
    </source>
</evidence>
<dbReference type="InterPro" id="IPR003004">
    <property type="entry name" value="GspF/PilC"/>
</dbReference>
<reference evidence="9" key="1">
    <citation type="journal article" date="2014" name="Genome Announc.">
        <title>Draft Genome Sequence of Lactobacillus oryzae Strain SG293T.</title>
        <authorList>
            <person name="Tanizawa Y."/>
            <person name="Fujisawa T."/>
            <person name="Mochizuki T."/>
            <person name="Kaminuma E."/>
            <person name="Nakamura Y."/>
            <person name="Tohno M."/>
        </authorList>
    </citation>
    <scope>NUCLEOTIDE SEQUENCE [LARGE SCALE GENOMIC DNA]</scope>
    <source>
        <strain evidence="9">SG293</strain>
    </source>
</reference>
<dbReference type="Gene3D" id="1.20.81.30">
    <property type="entry name" value="Type II secretion system (T2SS), domain F"/>
    <property type="match status" value="2"/>
</dbReference>
<feature type="transmembrane region" description="Helical" evidence="7">
    <location>
        <begin position="113"/>
        <end position="134"/>
    </location>
</feature>
<keyword evidence="6 7" id="KW-0472">Membrane</keyword>
<dbReference type="EMBL" id="BBJM01000017">
    <property type="protein sequence ID" value="GAK48014.1"/>
    <property type="molecule type" value="Genomic_DNA"/>
</dbReference>
<evidence type="ECO:0000256" key="2">
    <source>
        <dbReference type="ARBA" id="ARBA00005745"/>
    </source>
</evidence>
<dbReference type="InterPro" id="IPR042094">
    <property type="entry name" value="T2SS_GspF_sf"/>
</dbReference>
<name>A0A081BIZ6_9LACO</name>
<keyword evidence="3" id="KW-1003">Cell membrane</keyword>
<protein>
    <submittedName>
        <fullName evidence="9">Competence protein ComGB</fullName>
    </submittedName>
</protein>
<comment type="subcellular location">
    <subcellularLocation>
        <location evidence="1">Cell membrane</location>
        <topology evidence="1">Multi-pass membrane protein</topology>
    </subcellularLocation>
</comment>
<comment type="similarity">
    <text evidence="2">Belongs to the GSP F family.</text>
</comment>
<dbReference type="eggNOG" id="COG1459">
    <property type="taxonomic scope" value="Bacteria"/>
</dbReference>
<dbReference type="PANTHER" id="PTHR30012">
    <property type="entry name" value="GENERAL SECRETION PATHWAY PROTEIN"/>
    <property type="match status" value="1"/>
</dbReference>
<evidence type="ECO:0000256" key="6">
    <source>
        <dbReference type="ARBA" id="ARBA00023136"/>
    </source>
</evidence>
<evidence type="ECO:0000259" key="8">
    <source>
        <dbReference type="Pfam" id="PF00482"/>
    </source>
</evidence>
<evidence type="ECO:0000256" key="7">
    <source>
        <dbReference type="SAM" id="Phobius"/>
    </source>
</evidence>